<protein>
    <submittedName>
        <fullName evidence="1">Uncharacterized protein</fullName>
    </submittedName>
</protein>
<proteinExistence type="predicted"/>
<sequence>MLKMKESSRKFLEKYLPEALEKETRQDALKLLYRLIDEKGFEPPIYETYNDFGREAQRVYDDLYLSND</sequence>
<gene>
    <name evidence="1" type="ORF">H9882_06070</name>
</gene>
<name>A0A948T2W9_9FIRM</name>
<reference evidence="1" key="1">
    <citation type="journal article" date="2021" name="PeerJ">
        <title>Extensive microbial diversity within the chicken gut microbiome revealed by metagenomics and culture.</title>
        <authorList>
            <person name="Gilroy R."/>
            <person name="Ravi A."/>
            <person name="Getino M."/>
            <person name="Pursley I."/>
            <person name="Horton D.L."/>
            <person name="Alikhan N.F."/>
            <person name="Baker D."/>
            <person name="Gharbi K."/>
            <person name="Hall N."/>
            <person name="Watson M."/>
            <person name="Adriaenssens E.M."/>
            <person name="Foster-Nyarko E."/>
            <person name="Jarju S."/>
            <person name="Secka A."/>
            <person name="Antonio M."/>
            <person name="Oren A."/>
            <person name="Chaudhuri R.R."/>
            <person name="La Ragione R."/>
            <person name="Hildebrand F."/>
            <person name="Pallen M.J."/>
        </authorList>
    </citation>
    <scope>NUCLEOTIDE SEQUENCE</scope>
    <source>
        <strain evidence="1">B5_2728</strain>
    </source>
</reference>
<evidence type="ECO:0000313" key="2">
    <source>
        <dbReference type="Proteomes" id="UP000713596"/>
    </source>
</evidence>
<dbReference type="EMBL" id="JAHLFP010000050">
    <property type="protein sequence ID" value="MBU3806443.1"/>
    <property type="molecule type" value="Genomic_DNA"/>
</dbReference>
<reference evidence="1" key="2">
    <citation type="submission" date="2021-04" db="EMBL/GenBank/DDBJ databases">
        <authorList>
            <person name="Gilroy R."/>
        </authorList>
    </citation>
    <scope>NUCLEOTIDE SEQUENCE</scope>
    <source>
        <strain evidence="1">B5_2728</strain>
    </source>
</reference>
<evidence type="ECO:0000313" key="1">
    <source>
        <dbReference type="EMBL" id="MBU3806443.1"/>
    </source>
</evidence>
<dbReference type="Proteomes" id="UP000713596">
    <property type="component" value="Unassembled WGS sequence"/>
</dbReference>
<accession>A0A948T2W9</accession>
<organism evidence="1 2">
    <name type="scientific">Candidatus Allofournierella pullistercoris</name>
    <dbReference type="NCBI Taxonomy" id="2838597"/>
    <lineage>
        <taxon>Bacteria</taxon>
        <taxon>Bacillati</taxon>
        <taxon>Bacillota</taxon>
        <taxon>Clostridia</taxon>
        <taxon>Eubacteriales</taxon>
        <taxon>Oscillospiraceae</taxon>
        <taxon>Allofournierella</taxon>
    </lineage>
</organism>
<dbReference type="AlphaFoldDB" id="A0A948T2W9"/>
<comment type="caution">
    <text evidence="1">The sequence shown here is derived from an EMBL/GenBank/DDBJ whole genome shotgun (WGS) entry which is preliminary data.</text>
</comment>